<evidence type="ECO:0000313" key="1">
    <source>
        <dbReference type="EMBL" id="KZV54392.1"/>
    </source>
</evidence>
<evidence type="ECO:0000313" key="2">
    <source>
        <dbReference type="Proteomes" id="UP000250235"/>
    </source>
</evidence>
<sequence>MFGLHFRVGNRIWNNSGNFDIFEILVKSGSRFDDRCGAFFLIRRRFMRFVLRYGGEIWFSACVRSVCVGEICPTCFMVSGATPFSLSDFSATSSFCGSAQVLAFPDFSVHGLNKTDFTVALCKVAHVLVGNPGFTVARGFNPAGGTPGGG</sequence>
<gene>
    <name evidence="1" type="ORF">F511_29997</name>
</gene>
<keyword evidence="2" id="KW-1185">Reference proteome</keyword>
<reference evidence="1 2" key="1">
    <citation type="journal article" date="2015" name="Proc. Natl. Acad. Sci. U.S.A.">
        <title>The resurrection genome of Boea hygrometrica: A blueprint for survival of dehydration.</title>
        <authorList>
            <person name="Xiao L."/>
            <person name="Yang G."/>
            <person name="Zhang L."/>
            <person name="Yang X."/>
            <person name="Zhao S."/>
            <person name="Ji Z."/>
            <person name="Zhou Q."/>
            <person name="Hu M."/>
            <person name="Wang Y."/>
            <person name="Chen M."/>
            <person name="Xu Y."/>
            <person name="Jin H."/>
            <person name="Xiao X."/>
            <person name="Hu G."/>
            <person name="Bao F."/>
            <person name="Hu Y."/>
            <person name="Wan P."/>
            <person name="Li L."/>
            <person name="Deng X."/>
            <person name="Kuang T."/>
            <person name="Xiang C."/>
            <person name="Zhu J.K."/>
            <person name="Oliver M.J."/>
            <person name="He Y."/>
        </authorList>
    </citation>
    <scope>NUCLEOTIDE SEQUENCE [LARGE SCALE GENOMIC DNA]</scope>
    <source>
        <strain evidence="2">cv. XS01</strain>
    </source>
</reference>
<protein>
    <submittedName>
        <fullName evidence="1">Ankyrin-1-like</fullName>
    </submittedName>
</protein>
<accession>A0A2Z7D455</accession>
<dbReference type="Proteomes" id="UP000250235">
    <property type="component" value="Unassembled WGS sequence"/>
</dbReference>
<organism evidence="1 2">
    <name type="scientific">Dorcoceras hygrometricum</name>
    <dbReference type="NCBI Taxonomy" id="472368"/>
    <lineage>
        <taxon>Eukaryota</taxon>
        <taxon>Viridiplantae</taxon>
        <taxon>Streptophyta</taxon>
        <taxon>Embryophyta</taxon>
        <taxon>Tracheophyta</taxon>
        <taxon>Spermatophyta</taxon>
        <taxon>Magnoliopsida</taxon>
        <taxon>eudicotyledons</taxon>
        <taxon>Gunneridae</taxon>
        <taxon>Pentapetalae</taxon>
        <taxon>asterids</taxon>
        <taxon>lamiids</taxon>
        <taxon>Lamiales</taxon>
        <taxon>Gesneriaceae</taxon>
        <taxon>Didymocarpoideae</taxon>
        <taxon>Trichosporeae</taxon>
        <taxon>Loxocarpinae</taxon>
        <taxon>Dorcoceras</taxon>
    </lineage>
</organism>
<proteinExistence type="predicted"/>
<name>A0A2Z7D455_9LAMI</name>
<dbReference type="AlphaFoldDB" id="A0A2Z7D455"/>
<dbReference type="EMBL" id="KQ989527">
    <property type="protein sequence ID" value="KZV54392.1"/>
    <property type="molecule type" value="Genomic_DNA"/>
</dbReference>